<proteinExistence type="predicted"/>
<organism evidence="1 2">
    <name type="scientific">Xenopus laevis</name>
    <name type="common">African clawed frog</name>
    <dbReference type="NCBI Taxonomy" id="8355"/>
    <lineage>
        <taxon>Eukaryota</taxon>
        <taxon>Metazoa</taxon>
        <taxon>Chordata</taxon>
        <taxon>Craniata</taxon>
        <taxon>Vertebrata</taxon>
        <taxon>Euteleostomi</taxon>
        <taxon>Amphibia</taxon>
        <taxon>Batrachia</taxon>
        <taxon>Anura</taxon>
        <taxon>Pipoidea</taxon>
        <taxon>Pipidae</taxon>
        <taxon>Xenopodinae</taxon>
        <taxon>Xenopus</taxon>
        <taxon>Xenopus</taxon>
    </lineage>
</organism>
<reference evidence="2" key="1">
    <citation type="journal article" date="2016" name="Nature">
        <title>Genome evolution in the allotetraploid frog Xenopus laevis.</title>
        <authorList>
            <person name="Session A.M."/>
            <person name="Uno Y."/>
            <person name="Kwon T."/>
            <person name="Chapman J.A."/>
            <person name="Toyoda A."/>
            <person name="Takahashi S."/>
            <person name="Fukui A."/>
            <person name="Hikosaka A."/>
            <person name="Suzuki A."/>
            <person name="Kondo M."/>
            <person name="van Heeringen S.J."/>
            <person name="Quigley I."/>
            <person name="Heinz S."/>
            <person name="Ogino H."/>
            <person name="Ochi H."/>
            <person name="Hellsten U."/>
            <person name="Lyons J.B."/>
            <person name="Simakov O."/>
            <person name="Putnam N."/>
            <person name="Stites J."/>
            <person name="Kuroki Y."/>
            <person name="Tanaka T."/>
            <person name="Michiue T."/>
            <person name="Watanabe M."/>
            <person name="Bogdanovic O."/>
            <person name="Lister R."/>
            <person name="Georgiou G."/>
            <person name="Paranjpe S.S."/>
            <person name="van Kruijsbergen I."/>
            <person name="Shu S."/>
            <person name="Carlson J."/>
            <person name="Kinoshita T."/>
            <person name="Ohta Y."/>
            <person name="Mawaribuchi S."/>
            <person name="Jenkins J."/>
            <person name="Grimwood J."/>
            <person name="Schmutz J."/>
            <person name="Mitros T."/>
            <person name="Mozaffari S.V."/>
            <person name="Suzuki Y."/>
            <person name="Haramoto Y."/>
            <person name="Yamamoto T.S."/>
            <person name="Takagi C."/>
            <person name="Heald R."/>
            <person name="Miller K."/>
            <person name="Haudenschild C."/>
            <person name="Kitzman J."/>
            <person name="Nakayama T."/>
            <person name="Izutsu Y."/>
            <person name="Robert J."/>
            <person name="Fortriede J."/>
            <person name="Burns K."/>
            <person name="Lotay V."/>
            <person name="Karimi K."/>
            <person name="Yasuoka Y."/>
            <person name="Dichmann D.S."/>
            <person name="Flajnik M.F."/>
            <person name="Houston D.W."/>
            <person name="Shendure J."/>
            <person name="DuPasquier L."/>
            <person name="Vize P.D."/>
            <person name="Zorn A.M."/>
            <person name="Ito M."/>
            <person name="Marcotte E.M."/>
            <person name="Wallingford J.B."/>
            <person name="Ito Y."/>
            <person name="Asashima M."/>
            <person name="Ueno N."/>
            <person name="Matsuda Y."/>
            <person name="Veenstra G.J."/>
            <person name="Fujiyama A."/>
            <person name="Harland R.M."/>
            <person name="Taira M."/>
            <person name="Rokhsar D.S."/>
        </authorList>
    </citation>
    <scope>NUCLEOTIDE SEQUENCE [LARGE SCALE GENOMIC DNA]</scope>
    <source>
        <strain evidence="2">J</strain>
    </source>
</reference>
<dbReference type="EMBL" id="CM004472">
    <property type="protein sequence ID" value="OCT83682.1"/>
    <property type="molecule type" value="Genomic_DNA"/>
</dbReference>
<name>A0A974D3J3_XENLA</name>
<dbReference type="AlphaFoldDB" id="A0A974D3J3"/>
<accession>A0A974D3J3</accession>
<protein>
    <submittedName>
        <fullName evidence="1">Uncharacterized protein</fullName>
    </submittedName>
</protein>
<dbReference type="Proteomes" id="UP000694892">
    <property type="component" value="Chromosome 4L"/>
</dbReference>
<gene>
    <name evidence="1" type="ORF">XELAEV_18021824mg</name>
</gene>
<sequence>MTQHCIPFHQLGPTLTAKHHGGKPSYAWSRGDSALHSPMNTSCFFLLPPGFTLAFPSRSGLCCHSCDL</sequence>
<evidence type="ECO:0000313" key="1">
    <source>
        <dbReference type="EMBL" id="OCT83682.1"/>
    </source>
</evidence>
<evidence type="ECO:0000313" key="2">
    <source>
        <dbReference type="Proteomes" id="UP000694892"/>
    </source>
</evidence>